<accession>A0A1J1HZ64</accession>
<proteinExistence type="inferred from homology"/>
<evidence type="ECO:0000256" key="2">
    <source>
        <dbReference type="ARBA" id="ARBA00022801"/>
    </source>
</evidence>
<dbReference type="PROSITE" id="PS01032">
    <property type="entry name" value="PPM_1"/>
    <property type="match status" value="1"/>
</dbReference>
<dbReference type="SUPFAM" id="SSF81606">
    <property type="entry name" value="PP2C-like"/>
    <property type="match status" value="1"/>
</dbReference>
<evidence type="ECO:0000256" key="6">
    <source>
        <dbReference type="SAM" id="Phobius"/>
    </source>
</evidence>
<evidence type="ECO:0000313" key="9">
    <source>
        <dbReference type="Proteomes" id="UP000183832"/>
    </source>
</evidence>
<dbReference type="Proteomes" id="UP000183832">
    <property type="component" value="Unassembled WGS sequence"/>
</dbReference>
<feature type="compositionally biased region" description="Basic and acidic residues" evidence="5">
    <location>
        <begin position="638"/>
        <end position="650"/>
    </location>
</feature>
<dbReference type="InterPro" id="IPR036457">
    <property type="entry name" value="PPM-type-like_dom_sf"/>
</dbReference>
<feature type="domain" description="PPM-type phosphatase" evidence="7">
    <location>
        <begin position="548"/>
        <end position="912"/>
    </location>
</feature>
<feature type="region of interest" description="Disordered" evidence="5">
    <location>
        <begin position="624"/>
        <end position="686"/>
    </location>
</feature>
<sequence length="929" mass="104960">MIRVRSKIFELEFEFNSSKLFNYPTRKLIFDNMENKPTIEELFNSSKTTFVWSSEWGKHASLFDGSTGKTKVLLFRVKDELVPAFISPTKIFFTSIGLQLMHARDELKHIKLPKAKCEHVSAKFAKKSKKTFCGYAVANLMIPRVFAQGAEVHDEPRMEYYIPMLLAVFPTLKKVLLDYEKNPDDGFIPVPAEDKQLLDKLKGEDPHPVLNQADAEYIVLMLMIYSVTDLENSEKIAATMEARHQALQFTTGRRTSKDPTGLVSTEYLKTLHRKITFMPKLMSGIFTHIHEISKTLDHPLQPFANHITSLLEGAQMTIYCLIYDFIREPIKTAAHVHSIIMEQMAFYSLSLRKLKNSYGEDWKFAKLFDPTITHIEARNWVDLASLALIHAASIDGSKHNIRFPQFVVRFDYAFLLSEKLPAINSLVVSFSKDCRKDSRMEDDLEEKVLKQACASQMRLLSRFAFGIFNRPGNNSMFTQFFKLLIRPEIFLLAIVVFVFCFYIQAIELNTNGFLNRISNSIKFNSSKSKISFTSSIAEKDSWDDIKKQSAVFAVQGRRPRMEDRFVVEENINGTTGISMFAIFDGHGGEFAADFAKDILVQNLYNKITDSCQILRNKIKTENTQHLSPGGVCGDDENDLKVGDNRKKEDESSTTMLQRKLSGRRSGAKTIDDSNKRSNNQIDSDILNKLRPREGFSMYKQTASGDTQPPPKVFDAKCYVHNGNKIEYGKMITDEILFADYKLVEKAKRQTNVAGTTALIAILEGTKLTVANVGDSRGVMCDLKGMAIPLSFDHKPQSAREHKRIQEAGGFIAFKGVWRVSGILATSRALGDYPLKPNLVIADPDILTFDLADHKPQFLILASDGLWDTFSNEEAVAYIREHLEEPHFGAKSITLQSYARGSVDNISTIVIVFKNGAYRIGSSSSNEGGN</sequence>
<organism evidence="8 9">
    <name type="scientific">Clunio marinus</name>
    <dbReference type="NCBI Taxonomy" id="568069"/>
    <lineage>
        <taxon>Eukaryota</taxon>
        <taxon>Metazoa</taxon>
        <taxon>Ecdysozoa</taxon>
        <taxon>Arthropoda</taxon>
        <taxon>Hexapoda</taxon>
        <taxon>Insecta</taxon>
        <taxon>Pterygota</taxon>
        <taxon>Neoptera</taxon>
        <taxon>Endopterygota</taxon>
        <taxon>Diptera</taxon>
        <taxon>Nematocera</taxon>
        <taxon>Chironomoidea</taxon>
        <taxon>Chironomidae</taxon>
        <taxon>Clunio</taxon>
    </lineage>
</organism>
<dbReference type="InterPro" id="IPR015655">
    <property type="entry name" value="PP2C"/>
</dbReference>
<evidence type="ECO:0000313" key="8">
    <source>
        <dbReference type="EMBL" id="CRK93392.1"/>
    </source>
</evidence>
<dbReference type="Pfam" id="PF00481">
    <property type="entry name" value="PP2C"/>
    <property type="match status" value="1"/>
</dbReference>
<evidence type="ECO:0000259" key="7">
    <source>
        <dbReference type="PROSITE" id="PS51746"/>
    </source>
</evidence>
<dbReference type="AlphaFoldDB" id="A0A1J1HZ64"/>
<keyword evidence="9" id="KW-1185">Reference proteome</keyword>
<evidence type="ECO:0000256" key="3">
    <source>
        <dbReference type="ARBA" id="ARBA00022912"/>
    </source>
</evidence>
<evidence type="ECO:0000256" key="5">
    <source>
        <dbReference type="SAM" id="MobiDB-lite"/>
    </source>
</evidence>
<dbReference type="InterPro" id="IPR015970">
    <property type="entry name" value="P40_nucleoprot_sub2_BD-vir"/>
</dbReference>
<dbReference type="OrthoDB" id="343114at2759"/>
<dbReference type="SMART" id="SM00332">
    <property type="entry name" value="PP2Cc"/>
    <property type="match status" value="1"/>
</dbReference>
<dbReference type="STRING" id="568069.A0A1J1HZ64"/>
<evidence type="ECO:0000256" key="1">
    <source>
        <dbReference type="ARBA" id="ARBA00022723"/>
    </source>
</evidence>
<dbReference type="GO" id="GO:0004722">
    <property type="term" value="F:protein serine/threonine phosphatase activity"/>
    <property type="evidence" value="ECO:0007669"/>
    <property type="project" value="InterPro"/>
</dbReference>
<keyword evidence="3 4" id="KW-0904">Protein phosphatase</keyword>
<dbReference type="Gene3D" id="3.60.40.10">
    <property type="entry name" value="PPM-type phosphatase domain"/>
    <property type="match status" value="1"/>
</dbReference>
<dbReference type="PANTHER" id="PTHR47992">
    <property type="entry name" value="PROTEIN PHOSPHATASE"/>
    <property type="match status" value="1"/>
</dbReference>
<dbReference type="EMBL" id="CVRI01000037">
    <property type="protein sequence ID" value="CRK93392.1"/>
    <property type="molecule type" value="Genomic_DNA"/>
</dbReference>
<dbReference type="PROSITE" id="PS51746">
    <property type="entry name" value="PPM_2"/>
    <property type="match status" value="1"/>
</dbReference>
<dbReference type="CDD" id="cd00143">
    <property type="entry name" value="PP2Cc"/>
    <property type="match status" value="1"/>
</dbReference>
<keyword evidence="6" id="KW-0472">Membrane</keyword>
<reference evidence="8 9" key="1">
    <citation type="submission" date="2015-04" db="EMBL/GenBank/DDBJ databases">
        <authorList>
            <person name="Syromyatnikov M.Y."/>
            <person name="Popov V.N."/>
        </authorList>
    </citation>
    <scope>NUCLEOTIDE SEQUENCE [LARGE SCALE GENOMIC DNA]</scope>
</reference>
<dbReference type="InterPro" id="IPR000222">
    <property type="entry name" value="PP2C_BS"/>
</dbReference>
<protein>
    <submittedName>
        <fullName evidence="8">CLUMA_CG006928, isoform A</fullName>
    </submittedName>
</protein>
<name>A0A1J1HZ64_9DIPT</name>
<feature type="transmembrane region" description="Helical" evidence="6">
    <location>
        <begin position="489"/>
        <end position="506"/>
    </location>
</feature>
<dbReference type="InterPro" id="IPR001932">
    <property type="entry name" value="PPM-type_phosphatase-like_dom"/>
</dbReference>
<keyword evidence="6" id="KW-0812">Transmembrane</keyword>
<keyword evidence="1" id="KW-0479">Metal-binding</keyword>
<dbReference type="GO" id="GO:0046872">
    <property type="term" value="F:metal ion binding"/>
    <property type="evidence" value="ECO:0007669"/>
    <property type="project" value="UniProtKB-KW"/>
</dbReference>
<dbReference type="Gene3D" id="1.10.3050.10">
    <property type="entry name" value="borna disease virus nucleoprotein, domain 2"/>
    <property type="match status" value="1"/>
</dbReference>
<evidence type="ECO:0000256" key="4">
    <source>
        <dbReference type="RuleBase" id="RU003465"/>
    </source>
</evidence>
<comment type="similarity">
    <text evidence="4">Belongs to the PP2C family.</text>
</comment>
<keyword evidence="6" id="KW-1133">Transmembrane helix</keyword>
<gene>
    <name evidence="8" type="ORF">CLUMA_CG006928</name>
</gene>
<keyword evidence="2 4" id="KW-0378">Hydrolase</keyword>